<comment type="caution">
    <text evidence="2">The sequence shown here is derived from an EMBL/GenBank/DDBJ whole genome shotgun (WGS) entry which is preliminary data.</text>
</comment>
<organism evidence="2 3">
    <name type="scientific">Actinokineospora auranticolor</name>
    <dbReference type="NCBI Taxonomy" id="155976"/>
    <lineage>
        <taxon>Bacteria</taxon>
        <taxon>Bacillati</taxon>
        <taxon>Actinomycetota</taxon>
        <taxon>Actinomycetes</taxon>
        <taxon>Pseudonocardiales</taxon>
        <taxon>Pseudonocardiaceae</taxon>
        <taxon>Actinokineospora</taxon>
    </lineage>
</organism>
<dbReference type="InterPro" id="IPR036890">
    <property type="entry name" value="HATPase_C_sf"/>
</dbReference>
<dbReference type="OrthoDB" id="3696918at2"/>
<dbReference type="Gene3D" id="3.30.565.10">
    <property type="entry name" value="Histidine kinase-like ATPase, C-terminal domain"/>
    <property type="match status" value="1"/>
</dbReference>
<evidence type="ECO:0000313" key="3">
    <source>
        <dbReference type="Proteomes" id="UP000239203"/>
    </source>
</evidence>
<feature type="domain" description="Histidine kinase/HSP90-like ATPase" evidence="1">
    <location>
        <begin position="13"/>
        <end position="118"/>
    </location>
</feature>
<dbReference type="InterPro" id="IPR003594">
    <property type="entry name" value="HATPase_dom"/>
</dbReference>
<dbReference type="Pfam" id="PF13581">
    <property type="entry name" value="HATPase_c_2"/>
    <property type="match status" value="1"/>
</dbReference>
<dbReference type="EMBL" id="PTIX01000008">
    <property type="protein sequence ID" value="PPK67066.1"/>
    <property type="molecule type" value="Genomic_DNA"/>
</dbReference>
<gene>
    <name evidence="2" type="ORF">CLV40_10863</name>
</gene>
<evidence type="ECO:0000259" key="1">
    <source>
        <dbReference type="Pfam" id="PF13581"/>
    </source>
</evidence>
<protein>
    <recommendedName>
        <fullName evidence="1">Histidine kinase/HSP90-like ATPase domain-containing protein</fullName>
    </recommendedName>
</protein>
<dbReference type="RefSeq" id="WP_104479834.1">
    <property type="nucleotide sequence ID" value="NZ_CP154825.1"/>
</dbReference>
<evidence type="ECO:0000313" key="2">
    <source>
        <dbReference type="EMBL" id="PPK67066.1"/>
    </source>
</evidence>
<dbReference type="AlphaFoldDB" id="A0A2S6GPE5"/>
<proteinExistence type="predicted"/>
<reference evidence="2 3" key="1">
    <citation type="submission" date="2018-02" db="EMBL/GenBank/DDBJ databases">
        <title>Genomic Encyclopedia of Archaeal and Bacterial Type Strains, Phase II (KMG-II): from individual species to whole genera.</title>
        <authorList>
            <person name="Goeker M."/>
        </authorList>
    </citation>
    <scope>NUCLEOTIDE SEQUENCE [LARGE SCALE GENOMIC DNA]</scope>
    <source>
        <strain evidence="2 3">YU 961-1</strain>
    </source>
</reference>
<keyword evidence="3" id="KW-1185">Reference proteome</keyword>
<accession>A0A2S6GPE5</accession>
<sequence>MDAPEPAVFSTTVPARAEQLAPLRRTLRGWLTSRRVPRPVRHDVVLAAHEAVSDAIDQGGADRGTTVTLHLDHEVLVLTAVDHFTWTATAHPTQADRGLRVISRVAERVDLSVDDDRGSLTAYFAVRGDRR</sequence>
<dbReference type="Proteomes" id="UP000239203">
    <property type="component" value="Unassembled WGS sequence"/>
</dbReference>
<name>A0A2S6GPE5_9PSEU</name>